<dbReference type="Pfam" id="PF00356">
    <property type="entry name" value="LacI"/>
    <property type="match status" value="1"/>
</dbReference>
<dbReference type="GO" id="GO:0000976">
    <property type="term" value="F:transcription cis-regulatory region binding"/>
    <property type="evidence" value="ECO:0007669"/>
    <property type="project" value="TreeGrafter"/>
</dbReference>
<dbReference type="SMART" id="SM00354">
    <property type="entry name" value="HTH_LACI"/>
    <property type="match status" value="1"/>
</dbReference>
<evidence type="ECO:0000256" key="3">
    <source>
        <dbReference type="ARBA" id="ARBA00023163"/>
    </source>
</evidence>
<gene>
    <name evidence="6" type="ORF">D3F03_12015</name>
</gene>
<dbReference type="Pfam" id="PF13377">
    <property type="entry name" value="Peripla_BP_3"/>
    <property type="match status" value="1"/>
</dbReference>
<dbReference type="AlphaFoldDB" id="A0A398C6T5"/>
<evidence type="ECO:0000259" key="5">
    <source>
        <dbReference type="PROSITE" id="PS50932"/>
    </source>
</evidence>
<keyword evidence="2 6" id="KW-0238">DNA-binding</keyword>
<dbReference type="Proteomes" id="UP000266302">
    <property type="component" value="Unassembled WGS sequence"/>
</dbReference>
<dbReference type="SUPFAM" id="SSF53822">
    <property type="entry name" value="Periplasmic binding protein-like I"/>
    <property type="match status" value="1"/>
</dbReference>
<reference evidence="6 7" key="1">
    <citation type="submission" date="2018-09" db="EMBL/GenBank/DDBJ databases">
        <title>Draft genome of Simplicispira sp. NY-02.</title>
        <authorList>
            <person name="Im W.T."/>
        </authorList>
    </citation>
    <scope>NUCLEOTIDE SEQUENCE [LARGE SCALE GENOMIC DNA]</scope>
    <source>
        <strain evidence="6 7">NY-02</strain>
    </source>
</reference>
<evidence type="ECO:0000313" key="7">
    <source>
        <dbReference type="Proteomes" id="UP000266302"/>
    </source>
</evidence>
<evidence type="ECO:0000256" key="1">
    <source>
        <dbReference type="ARBA" id="ARBA00023015"/>
    </source>
</evidence>
<dbReference type="PANTHER" id="PTHR30146">
    <property type="entry name" value="LACI-RELATED TRANSCRIPTIONAL REPRESSOR"/>
    <property type="match status" value="1"/>
</dbReference>
<accession>A0A398C6T5</accession>
<name>A0A398C6T5_9BURK</name>
<sequence length="404" mass="42830">MSARRPPKLALPEATPSPAVRATAASVARTRPTIADVAAEAGVSKATVSRFFNHRERLLSPDIATRVEAAIAKLAYSPSPMAQALSHGRSRLIGLVVADITNPFSVAVLRGAEKVCQEAGYLVMLFNLGNERERERDAIAALASYQVDGFILNTQGQSEALGKNPTDTDILQGRPAVLVDRRHAALNADFVSLDNQSAMRAACDHLVEQGWRELLYITQPLEDVSSRQERASAFSRCIKVHAQAVRGQLLELGKAMKGAADGAPDGTLDAAIRALRERAGANGRGAIVAGNSVVTLRVAAAMARLGWRFGRELGFVGFDDPDWAPLIGPGLTMVSQPTDAIGQSAAQCLLERLGGLHGPARERLLPGRLVVRGSSAAATTRPATRSQKQLTPPEPPECAAPGGR</sequence>
<dbReference type="Gene3D" id="3.40.50.2300">
    <property type="match status" value="2"/>
</dbReference>
<dbReference type="PANTHER" id="PTHR30146:SF145">
    <property type="entry name" value="RIBOSE OPERON REPRESSOR"/>
    <property type="match status" value="1"/>
</dbReference>
<dbReference type="InterPro" id="IPR010982">
    <property type="entry name" value="Lambda_DNA-bd_dom_sf"/>
</dbReference>
<dbReference type="EMBL" id="QXJC01000004">
    <property type="protein sequence ID" value="RID97954.1"/>
    <property type="molecule type" value="Genomic_DNA"/>
</dbReference>
<keyword evidence="1" id="KW-0805">Transcription regulation</keyword>
<dbReference type="OrthoDB" id="5672046at2"/>
<dbReference type="SUPFAM" id="SSF47413">
    <property type="entry name" value="lambda repressor-like DNA-binding domains"/>
    <property type="match status" value="1"/>
</dbReference>
<feature type="region of interest" description="Disordered" evidence="4">
    <location>
        <begin position="373"/>
        <end position="404"/>
    </location>
</feature>
<keyword evidence="3" id="KW-0804">Transcription</keyword>
<feature type="domain" description="HTH lacI-type" evidence="5">
    <location>
        <begin position="32"/>
        <end position="87"/>
    </location>
</feature>
<dbReference type="PROSITE" id="PS50932">
    <property type="entry name" value="HTH_LACI_2"/>
    <property type="match status" value="1"/>
</dbReference>
<evidence type="ECO:0000256" key="4">
    <source>
        <dbReference type="SAM" id="MobiDB-lite"/>
    </source>
</evidence>
<dbReference type="GO" id="GO:0003700">
    <property type="term" value="F:DNA-binding transcription factor activity"/>
    <property type="evidence" value="ECO:0007669"/>
    <property type="project" value="TreeGrafter"/>
</dbReference>
<organism evidence="6 7">
    <name type="scientific">Simplicispira hankyongi</name>
    <dbReference type="NCBI Taxonomy" id="2315688"/>
    <lineage>
        <taxon>Bacteria</taxon>
        <taxon>Pseudomonadati</taxon>
        <taxon>Pseudomonadota</taxon>
        <taxon>Betaproteobacteria</taxon>
        <taxon>Burkholderiales</taxon>
        <taxon>Comamonadaceae</taxon>
        <taxon>Simplicispira</taxon>
    </lineage>
</organism>
<comment type="caution">
    <text evidence="6">The sequence shown here is derived from an EMBL/GenBank/DDBJ whole genome shotgun (WGS) entry which is preliminary data.</text>
</comment>
<dbReference type="CDD" id="cd06283">
    <property type="entry name" value="PBP1_RegR_EndR_KdgR-like"/>
    <property type="match status" value="1"/>
</dbReference>
<proteinExistence type="predicted"/>
<dbReference type="InterPro" id="IPR046335">
    <property type="entry name" value="LacI/GalR-like_sensor"/>
</dbReference>
<evidence type="ECO:0000256" key="2">
    <source>
        <dbReference type="ARBA" id="ARBA00023125"/>
    </source>
</evidence>
<keyword evidence="7" id="KW-1185">Reference proteome</keyword>
<dbReference type="InterPro" id="IPR000843">
    <property type="entry name" value="HTH_LacI"/>
</dbReference>
<dbReference type="RefSeq" id="WP_119109659.1">
    <property type="nucleotide sequence ID" value="NZ_QXJC01000004.1"/>
</dbReference>
<evidence type="ECO:0000313" key="6">
    <source>
        <dbReference type="EMBL" id="RID97954.1"/>
    </source>
</evidence>
<dbReference type="CDD" id="cd01392">
    <property type="entry name" value="HTH_LacI"/>
    <property type="match status" value="1"/>
</dbReference>
<feature type="compositionally biased region" description="Low complexity" evidence="4">
    <location>
        <begin position="373"/>
        <end position="386"/>
    </location>
</feature>
<protein>
    <submittedName>
        <fullName evidence="6">LacI family DNA-binding transcriptional regulator</fullName>
    </submittedName>
</protein>
<dbReference type="Gene3D" id="1.10.260.40">
    <property type="entry name" value="lambda repressor-like DNA-binding domains"/>
    <property type="match status" value="1"/>
</dbReference>
<dbReference type="InterPro" id="IPR028082">
    <property type="entry name" value="Peripla_BP_I"/>
</dbReference>